<comment type="caution">
    <text evidence="1">The sequence shown here is derived from an EMBL/GenBank/DDBJ whole genome shotgun (WGS) entry which is preliminary data.</text>
</comment>
<dbReference type="AlphaFoldDB" id="A0AA36HA67"/>
<protein>
    <submittedName>
        <fullName evidence="1">Uncharacterized protein</fullName>
    </submittedName>
</protein>
<keyword evidence="2" id="KW-1185">Reference proteome</keyword>
<dbReference type="EMBL" id="CATQJL010000316">
    <property type="protein sequence ID" value="CAJ0606507.1"/>
    <property type="molecule type" value="Genomic_DNA"/>
</dbReference>
<evidence type="ECO:0000313" key="1">
    <source>
        <dbReference type="EMBL" id="CAJ0606507.1"/>
    </source>
</evidence>
<organism evidence="1 2">
    <name type="scientific">Cylicocyclus nassatus</name>
    <name type="common">Nematode worm</name>
    <dbReference type="NCBI Taxonomy" id="53992"/>
    <lineage>
        <taxon>Eukaryota</taxon>
        <taxon>Metazoa</taxon>
        <taxon>Ecdysozoa</taxon>
        <taxon>Nematoda</taxon>
        <taxon>Chromadorea</taxon>
        <taxon>Rhabditida</taxon>
        <taxon>Rhabditina</taxon>
        <taxon>Rhabditomorpha</taxon>
        <taxon>Strongyloidea</taxon>
        <taxon>Strongylidae</taxon>
        <taxon>Cylicocyclus</taxon>
    </lineage>
</organism>
<sequence length="410" mass="47063">MCPRLPVLRCIPGSSDDNHQAYLPDEIITRIVSSVSPTELVALGWIGINSGFDRIVTDHLKSCTSIKICEDFIWRLLQPHLLVGKQLCRPYRNLVRLILARYFCYIRDLEIPVALFTQMHLILEEMPETHSQIAMPALERISVQIGEEWGQLNTAHIFDDMKVCKLLCSRLQEVNLDLKLSDSDAVTSCGFRSLVRYLLEVSDDETVWNVTLEDYTSSGQGYHGPADYGRSRDKVFISYVRTLIDLGVTINRLTLLDKRKVSPYMMVMCQSKRRSIYMYPEFKRCRELFVCYDIGLIAPIFAHENDRFTLLRVFEVDESHVLYKRDLLEFLSNAPNLCEMRVVVPATWSRRVSTCTKGCFTNPDFACFRPDGWCAVPTKLPSTKFALIGSNFVLPSIVDERQMSARMITV</sequence>
<accession>A0AA36HA67</accession>
<dbReference type="Proteomes" id="UP001176961">
    <property type="component" value="Unassembled WGS sequence"/>
</dbReference>
<evidence type="ECO:0000313" key="2">
    <source>
        <dbReference type="Proteomes" id="UP001176961"/>
    </source>
</evidence>
<proteinExistence type="predicted"/>
<gene>
    <name evidence="1" type="ORF">CYNAS_LOCUS18490</name>
</gene>
<reference evidence="1" key="1">
    <citation type="submission" date="2023-07" db="EMBL/GenBank/DDBJ databases">
        <authorList>
            <consortium name="CYATHOMIX"/>
        </authorList>
    </citation>
    <scope>NUCLEOTIDE SEQUENCE</scope>
    <source>
        <strain evidence="1">N/A</strain>
    </source>
</reference>
<name>A0AA36HA67_CYLNA</name>